<gene>
    <name evidence="1" type="ORF">UFOPK4175_00466</name>
</gene>
<dbReference type="AntiFam" id="ANF00217">
    <property type="entry name" value="Shadow ORF (opposite uvrB)"/>
</dbReference>
<name>A0A6J7RU52_9ZZZZ</name>
<evidence type="ECO:0000313" key="1">
    <source>
        <dbReference type="EMBL" id="CAB5032326.1"/>
    </source>
</evidence>
<reference evidence="1" key="1">
    <citation type="submission" date="2020-05" db="EMBL/GenBank/DDBJ databases">
        <authorList>
            <person name="Chiriac C."/>
            <person name="Salcher M."/>
            <person name="Ghai R."/>
            <person name="Kavagutti S V."/>
        </authorList>
    </citation>
    <scope>NUCLEOTIDE SEQUENCE</scope>
</reference>
<protein>
    <submittedName>
        <fullName evidence="1">Unannotated protein</fullName>
    </submittedName>
</protein>
<organism evidence="1">
    <name type="scientific">freshwater metagenome</name>
    <dbReference type="NCBI Taxonomy" id="449393"/>
    <lineage>
        <taxon>unclassified sequences</taxon>
        <taxon>metagenomes</taxon>
        <taxon>ecological metagenomes</taxon>
    </lineage>
</organism>
<dbReference type="AlphaFoldDB" id="A0A6J7RU52"/>
<dbReference type="EMBL" id="CAFBPX010000060">
    <property type="protein sequence ID" value="CAB5032326.1"/>
    <property type="molecule type" value="Genomic_DNA"/>
</dbReference>
<sequence>MQITNANAHLDEVVGQVFTHLLRQGGDQRSLPELDPLLDLSQQVVDLIQRLANYDHRIDDSGRTHDLLGDHAGVIAFVDTGSGADEDDLRRDREELLKGLRAVIHRARQPEAVVDERLFAAAVAFVHRANLRHGLVRLVDEADEVVGEVVDQAVGPLARLAAVKDSRIVFNPATETGLAHHLDVVLGALAQPQRLELLSLRLQLGAALLQLTADLLGGRLDASLFNVVMRRWPNCDVFEPVIKQLAGQRIELLQPLDLITEERDAVGALGVSREYLERFAANAKGSARQGDIVAGVLDRDQLAQQRVAIDALALAQNLDVVVVGLR</sequence>
<accession>A0A6J7RU52</accession>
<proteinExistence type="predicted"/>